<comment type="caution">
    <text evidence="2">The sequence shown here is derived from an EMBL/GenBank/DDBJ whole genome shotgun (WGS) entry which is preliminary data.</text>
</comment>
<evidence type="ECO:0000313" key="2">
    <source>
        <dbReference type="EMBL" id="GAA2478085.1"/>
    </source>
</evidence>
<dbReference type="Gene3D" id="3.40.50.150">
    <property type="entry name" value="Vaccinia Virus protein VP39"/>
    <property type="match status" value="1"/>
</dbReference>
<dbReference type="RefSeq" id="WP_344355881.1">
    <property type="nucleotide sequence ID" value="NZ_BAAASR010000002.1"/>
</dbReference>
<keyword evidence="3" id="KW-1185">Reference proteome</keyword>
<accession>A0ABN3L5H0</accession>
<gene>
    <name evidence="2" type="ORF">GCM10010393_05400</name>
</gene>
<feature type="domain" description="Methyltransferase" evidence="1">
    <location>
        <begin position="94"/>
        <end position="186"/>
    </location>
</feature>
<reference evidence="2 3" key="1">
    <citation type="journal article" date="2019" name="Int. J. Syst. Evol. Microbiol.">
        <title>The Global Catalogue of Microorganisms (GCM) 10K type strain sequencing project: providing services to taxonomists for standard genome sequencing and annotation.</title>
        <authorList>
            <consortium name="The Broad Institute Genomics Platform"/>
            <consortium name="The Broad Institute Genome Sequencing Center for Infectious Disease"/>
            <person name="Wu L."/>
            <person name="Ma J."/>
        </authorList>
    </citation>
    <scope>NUCLEOTIDE SEQUENCE [LARGE SCALE GENOMIC DNA]</scope>
    <source>
        <strain evidence="2 3">JCM 5062</strain>
    </source>
</reference>
<sequence>MDSNLAIQPTTDGKAFDQAQVPLYYSRKTADILHKYGPGPRVHFHVGLFAPGAAPNTTVAQRVLKRRIVESQEAIVAHAARNWGAYATPPGRLLDIGCGVGGGSLYWAQEHGTKVTGLTVTGEHVPVIEDFARRAGVSGRVSAVLGDIHDFRTKRRYDAAYANESSGYMDRERLFQVVAKSLKPGGWFGIQEHFIRRPEWAEFIDGYYKTRLGTLTEYITAAEAAGFELEQDEDVTDGVAEFWVQSMAWNTAELDRLERDGGQAGAPGRTAWSRERLQESTITHGKLFRIWRDHAMETRLLLFRLGGGS</sequence>
<evidence type="ECO:0000313" key="3">
    <source>
        <dbReference type="Proteomes" id="UP001499942"/>
    </source>
</evidence>
<dbReference type="SUPFAM" id="SSF53335">
    <property type="entry name" value="S-adenosyl-L-methionine-dependent methyltransferases"/>
    <property type="match status" value="1"/>
</dbReference>
<name>A0ABN3L5H0_9ACTN</name>
<protein>
    <recommendedName>
        <fullName evidence="1">Methyltransferase domain-containing protein</fullName>
    </recommendedName>
</protein>
<dbReference type="PANTHER" id="PTHR44068">
    <property type="entry name" value="ZGC:194242"/>
    <property type="match status" value="1"/>
</dbReference>
<dbReference type="InterPro" id="IPR029063">
    <property type="entry name" value="SAM-dependent_MTases_sf"/>
</dbReference>
<dbReference type="PANTHER" id="PTHR44068:SF11">
    <property type="entry name" value="GERANYL DIPHOSPHATE 2-C-METHYLTRANSFERASE"/>
    <property type="match status" value="1"/>
</dbReference>
<dbReference type="CDD" id="cd02440">
    <property type="entry name" value="AdoMet_MTases"/>
    <property type="match status" value="1"/>
</dbReference>
<organism evidence="2 3">
    <name type="scientific">Streptomyces gobitricini</name>
    <dbReference type="NCBI Taxonomy" id="68211"/>
    <lineage>
        <taxon>Bacteria</taxon>
        <taxon>Bacillati</taxon>
        <taxon>Actinomycetota</taxon>
        <taxon>Actinomycetes</taxon>
        <taxon>Kitasatosporales</taxon>
        <taxon>Streptomycetaceae</taxon>
        <taxon>Streptomyces</taxon>
    </lineage>
</organism>
<dbReference type="InterPro" id="IPR050447">
    <property type="entry name" value="Erg6_SMT_methyltransf"/>
</dbReference>
<dbReference type="InterPro" id="IPR041698">
    <property type="entry name" value="Methyltransf_25"/>
</dbReference>
<evidence type="ECO:0000259" key="1">
    <source>
        <dbReference type="Pfam" id="PF13649"/>
    </source>
</evidence>
<dbReference type="Pfam" id="PF13649">
    <property type="entry name" value="Methyltransf_25"/>
    <property type="match status" value="1"/>
</dbReference>
<dbReference type="EMBL" id="BAAASR010000002">
    <property type="protein sequence ID" value="GAA2478085.1"/>
    <property type="molecule type" value="Genomic_DNA"/>
</dbReference>
<proteinExistence type="predicted"/>
<dbReference type="Proteomes" id="UP001499942">
    <property type="component" value="Unassembled WGS sequence"/>
</dbReference>